<keyword evidence="2" id="KW-0288">FMN</keyword>
<dbReference type="AlphaFoldDB" id="A0A1X0LP61"/>
<dbReference type="GO" id="GO:0046306">
    <property type="term" value="P:alkanesulfonate catabolic process"/>
    <property type="evidence" value="ECO:0007669"/>
    <property type="project" value="TreeGrafter"/>
</dbReference>
<dbReference type="Pfam" id="PF00296">
    <property type="entry name" value="Bac_luciferase"/>
    <property type="match status" value="1"/>
</dbReference>
<name>A0A1X0LP61_RHOSG</name>
<dbReference type="EMBL" id="NOVD01000037">
    <property type="protein sequence ID" value="PCK24111.1"/>
    <property type="molecule type" value="Genomic_DNA"/>
</dbReference>
<evidence type="ECO:0000256" key="4">
    <source>
        <dbReference type="ARBA" id="ARBA00023033"/>
    </source>
</evidence>
<evidence type="ECO:0000259" key="5">
    <source>
        <dbReference type="Pfam" id="PF00296"/>
    </source>
</evidence>
<gene>
    <name evidence="6" type="ORF">CHR55_27650</name>
</gene>
<proteinExistence type="predicted"/>
<accession>A0A1X0LP61</accession>
<keyword evidence="3" id="KW-0560">Oxidoreductase</keyword>
<organism evidence="6 7">
    <name type="scientific">Rhodococcus qingshengii</name>
    <dbReference type="NCBI Taxonomy" id="334542"/>
    <lineage>
        <taxon>Bacteria</taxon>
        <taxon>Bacillati</taxon>
        <taxon>Actinomycetota</taxon>
        <taxon>Actinomycetes</taxon>
        <taxon>Mycobacteriales</taxon>
        <taxon>Nocardiaceae</taxon>
        <taxon>Rhodococcus</taxon>
        <taxon>Rhodococcus erythropolis group</taxon>
    </lineage>
</organism>
<evidence type="ECO:0000256" key="3">
    <source>
        <dbReference type="ARBA" id="ARBA00023002"/>
    </source>
</evidence>
<evidence type="ECO:0000256" key="2">
    <source>
        <dbReference type="ARBA" id="ARBA00022643"/>
    </source>
</evidence>
<sequence>MTDVYWELPSRGDGRRAVAALNSRGGFGPQRPTTVATDVRPGNFGPFDELAQIVLAAELSGVDGVVAPYDPNGEESWIVAAAALRQTRHSRVVVEFHPTFGTPVYAAKMSATLQRLSAGRLEWRVKVETDPEDAAARGDVVRGADRYARAAEFLTVARGVWNEEQILPGGFGGTGYDFDGEYYDVLGGGFRGILSGLRFPRVHLTGDSPEALELSAHHADVHQFTLAGGELSTRITTLDDRASELGRTVEKVLRIPIIARETADEAWARVERQLREADSAALEIDRGGILWSGFDRIGYEHSIGLVGSYEEVAQRLSSYRDIGVDGFVLSGRPHIEELHRAGEHLLHLVDPEGRIRKEEKATTEEKATA</sequence>
<feature type="domain" description="Luciferase-like" evidence="5">
    <location>
        <begin position="41"/>
        <end position="325"/>
    </location>
</feature>
<dbReference type="PANTHER" id="PTHR42847:SF4">
    <property type="entry name" value="ALKANESULFONATE MONOOXYGENASE-RELATED"/>
    <property type="match status" value="1"/>
</dbReference>
<reference evidence="6 7" key="1">
    <citation type="submission" date="2017-07" db="EMBL/GenBank/DDBJ databases">
        <title>Draft sequence of Rhodococcus enclensis 23b-28.</title>
        <authorList>
            <person name="Besaury L."/>
            <person name="Sancelme M."/>
            <person name="Amato P."/>
            <person name="Lallement A."/>
            <person name="Delort A.-M."/>
        </authorList>
    </citation>
    <scope>NUCLEOTIDE SEQUENCE [LARGE SCALE GENOMIC DNA]</scope>
    <source>
        <strain evidence="6 7">23b-28</strain>
    </source>
</reference>
<dbReference type="InterPro" id="IPR036661">
    <property type="entry name" value="Luciferase-like_sf"/>
</dbReference>
<protein>
    <submittedName>
        <fullName evidence="6">LLM class flavin-dependent oxidoreductase</fullName>
    </submittedName>
</protein>
<dbReference type="SUPFAM" id="SSF51679">
    <property type="entry name" value="Bacterial luciferase-like"/>
    <property type="match status" value="1"/>
</dbReference>
<evidence type="ECO:0000313" key="6">
    <source>
        <dbReference type="EMBL" id="PCK24111.1"/>
    </source>
</evidence>
<comment type="caution">
    <text evidence="6">The sequence shown here is derived from an EMBL/GenBank/DDBJ whole genome shotgun (WGS) entry which is preliminary data.</text>
</comment>
<keyword evidence="4" id="KW-0503">Monooxygenase</keyword>
<dbReference type="Gene3D" id="3.20.20.30">
    <property type="entry name" value="Luciferase-like domain"/>
    <property type="match status" value="1"/>
</dbReference>
<keyword evidence="1" id="KW-0285">Flavoprotein</keyword>
<accession>A0A2A5J553</accession>
<dbReference type="PANTHER" id="PTHR42847">
    <property type="entry name" value="ALKANESULFONATE MONOOXYGENASE"/>
    <property type="match status" value="1"/>
</dbReference>
<dbReference type="GO" id="GO:0008726">
    <property type="term" value="F:alkanesulfonate monooxygenase activity"/>
    <property type="evidence" value="ECO:0007669"/>
    <property type="project" value="TreeGrafter"/>
</dbReference>
<dbReference type="Proteomes" id="UP000230886">
    <property type="component" value="Unassembled WGS sequence"/>
</dbReference>
<evidence type="ECO:0000256" key="1">
    <source>
        <dbReference type="ARBA" id="ARBA00022630"/>
    </source>
</evidence>
<dbReference type="RefSeq" id="WP_030537944.1">
    <property type="nucleotide sequence ID" value="NZ_CP054207.1"/>
</dbReference>
<dbReference type="InterPro" id="IPR050172">
    <property type="entry name" value="SsuD_RutA_monooxygenase"/>
</dbReference>
<evidence type="ECO:0000313" key="7">
    <source>
        <dbReference type="Proteomes" id="UP000230886"/>
    </source>
</evidence>
<dbReference type="InterPro" id="IPR011251">
    <property type="entry name" value="Luciferase-like_dom"/>
</dbReference>